<proteinExistence type="predicted"/>
<protein>
    <submittedName>
        <fullName evidence="3">DNA-binding transcriptional regulator, ArsR family</fullName>
    </submittedName>
</protein>
<dbReference type="Pfam" id="PF24042">
    <property type="entry name" value="DUF7351"/>
    <property type="match status" value="1"/>
</dbReference>
<keyword evidence="3" id="KW-0238">DNA-binding</keyword>
<feature type="domain" description="DUF7351" evidence="2">
    <location>
        <begin position="119"/>
        <end position="295"/>
    </location>
</feature>
<evidence type="ECO:0000259" key="2">
    <source>
        <dbReference type="Pfam" id="PF24042"/>
    </source>
</evidence>
<evidence type="ECO:0000313" key="3">
    <source>
        <dbReference type="EMBL" id="SDQ40983.1"/>
    </source>
</evidence>
<dbReference type="Pfam" id="PF24038">
    <property type="entry name" value="DUF7347"/>
    <property type="match status" value="1"/>
</dbReference>
<dbReference type="RefSeq" id="WP_090377532.1">
    <property type="nucleotide sequence ID" value="NZ_FNLC01000001.1"/>
</dbReference>
<dbReference type="STRING" id="1095778.SAMN04489842_0748"/>
<reference evidence="4" key="1">
    <citation type="submission" date="2016-10" db="EMBL/GenBank/DDBJ databases">
        <authorList>
            <person name="Varghese N."/>
            <person name="Submissions S."/>
        </authorList>
    </citation>
    <scope>NUCLEOTIDE SEQUENCE [LARGE SCALE GENOMIC DNA]</scope>
    <source>
        <strain evidence="4">DSM 24767</strain>
    </source>
</reference>
<dbReference type="Proteomes" id="UP000198848">
    <property type="component" value="Unassembled WGS sequence"/>
</dbReference>
<name>A0A1H1AMM3_NATTX</name>
<accession>A0A1H1AMM3</accession>
<dbReference type="InterPro" id="IPR055771">
    <property type="entry name" value="DUF7347"/>
</dbReference>
<evidence type="ECO:0000313" key="4">
    <source>
        <dbReference type="Proteomes" id="UP000198848"/>
    </source>
</evidence>
<dbReference type="AlphaFoldDB" id="A0A1H1AMM3"/>
<dbReference type="EMBL" id="FNLC01000001">
    <property type="protein sequence ID" value="SDQ40983.1"/>
    <property type="molecule type" value="Genomic_DNA"/>
</dbReference>
<dbReference type="InterPro" id="IPR036388">
    <property type="entry name" value="WH-like_DNA-bd_sf"/>
</dbReference>
<dbReference type="OrthoDB" id="8482at2157"/>
<dbReference type="Gene3D" id="1.10.10.10">
    <property type="entry name" value="Winged helix-like DNA-binding domain superfamily/Winged helix DNA-binding domain"/>
    <property type="match status" value="1"/>
</dbReference>
<evidence type="ECO:0000259" key="1">
    <source>
        <dbReference type="Pfam" id="PF24038"/>
    </source>
</evidence>
<feature type="domain" description="DUF7347" evidence="1">
    <location>
        <begin position="26"/>
        <end position="100"/>
    </location>
</feature>
<gene>
    <name evidence="3" type="ORF">SAMN04489842_0748</name>
</gene>
<dbReference type="InterPro" id="IPR036390">
    <property type="entry name" value="WH_DNA-bd_sf"/>
</dbReference>
<dbReference type="InterPro" id="IPR055775">
    <property type="entry name" value="DUF7351"/>
</dbReference>
<dbReference type="GO" id="GO:0003677">
    <property type="term" value="F:DNA binding"/>
    <property type="evidence" value="ECO:0007669"/>
    <property type="project" value="UniProtKB-KW"/>
</dbReference>
<dbReference type="SUPFAM" id="SSF46785">
    <property type="entry name" value="Winged helix' DNA-binding domain"/>
    <property type="match status" value="1"/>
</dbReference>
<keyword evidence="4" id="KW-1185">Reference proteome</keyword>
<sequence>MGNNDSASESTEKGRGSLDIEIQSSAAVFETLGNETRIEILEVLGDPPGEKMSFAELYEAVAMDDSGNFNYHLNKLLGTFVRKEDGQYLLSHAGEQVFGSVQAGTYQARATVEPTAAGGTCQLCEGELIFEYTQELVRVYCDECGEGRSFPFPPGCLPDYDIAELPAVSARWYRTHVKRVLDRFCPLCAGEMTGQLIHGVNEDSDPPEPSLARFTCTTCGKQVHLTGATIATFHPVFEGFLFEHGFDTRGGPHSEVWAALDSTTEATHTRDPLSVEVTFTHDGETVTGFVGADASLTNVERQY</sequence>
<organism evidence="3 4">
    <name type="scientific">Natronobacterium texcoconense</name>
    <dbReference type="NCBI Taxonomy" id="1095778"/>
    <lineage>
        <taxon>Archaea</taxon>
        <taxon>Methanobacteriati</taxon>
        <taxon>Methanobacteriota</taxon>
        <taxon>Stenosarchaea group</taxon>
        <taxon>Halobacteria</taxon>
        <taxon>Halobacteriales</taxon>
        <taxon>Natrialbaceae</taxon>
        <taxon>Natronobacterium</taxon>
    </lineage>
</organism>